<evidence type="ECO:0000256" key="3">
    <source>
        <dbReference type="ARBA" id="ARBA00022676"/>
    </source>
</evidence>
<evidence type="ECO:0000256" key="9">
    <source>
        <dbReference type="PIRSR" id="PIRSR000485-1"/>
    </source>
</evidence>
<dbReference type="SUPFAM" id="SSF56235">
    <property type="entry name" value="N-terminal nucleophile aminohydrolases (Ntn hydrolases)"/>
    <property type="match status" value="1"/>
</dbReference>
<evidence type="ECO:0000256" key="2">
    <source>
        <dbReference type="ARBA" id="ARBA00010138"/>
    </source>
</evidence>
<dbReference type="PROSITE" id="PS51278">
    <property type="entry name" value="GATASE_TYPE_2"/>
    <property type="match status" value="1"/>
</dbReference>
<dbReference type="InterPro" id="IPR000836">
    <property type="entry name" value="PRTase_dom"/>
</dbReference>
<keyword evidence="4 7" id="KW-0808">Transferase</keyword>
<keyword evidence="7 10" id="KW-0479">Metal-binding</keyword>
<dbReference type="UniPathway" id="UPA00074">
    <property type="reaction ID" value="UER00124"/>
</dbReference>
<dbReference type="InterPro" id="IPR035584">
    <property type="entry name" value="PurF_N"/>
</dbReference>
<evidence type="ECO:0000256" key="8">
    <source>
        <dbReference type="PIRNR" id="PIRNR000485"/>
    </source>
</evidence>
<protein>
    <recommendedName>
        <fullName evidence="7">Amidophosphoribosyltransferase</fullName>
        <shortName evidence="7">ATase</shortName>
        <ecNumber evidence="7">2.4.2.14</ecNumber>
    </recommendedName>
    <alternativeName>
        <fullName evidence="7">Glutamine phosphoribosylpyrophosphate amidotransferase</fullName>
        <shortName evidence="7">GPATase</shortName>
    </alternativeName>
</protein>
<feature type="binding site" evidence="7 10">
    <location>
        <position position="354"/>
    </location>
    <ligand>
        <name>Mg(2+)</name>
        <dbReference type="ChEBI" id="CHEBI:18420"/>
    </ligand>
</feature>
<dbReference type="InterPro" id="IPR005854">
    <property type="entry name" value="PurF"/>
</dbReference>
<feature type="binding site" evidence="7 11">
    <location>
        <position position="440"/>
    </location>
    <ligand>
        <name>[4Fe-4S] cluster</name>
        <dbReference type="ChEBI" id="CHEBI:49883"/>
    </ligand>
</feature>
<dbReference type="NCBIfam" id="TIGR01134">
    <property type="entry name" value="purF"/>
    <property type="match status" value="1"/>
</dbReference>
<evidence type="ECO:0000313" key="13">
    <source>
        <dbReference type="EMBL" id="OLU43091.1"/>
    </source>
</evidence>
<accession>A0A1U7NJ57</accession>
<feature type="binding site" evidence="7 11">
    <location>
        <position position="443"/>
    </location>
    <ligand>
        <name>[4Fe-4S] cluster</name>
        <dbReference type="ChEBI" id="CHEBI:49883"/>
    </ligand>
</feature>
<dbReference type="Pfam" id="PF00156">
    <property type="entry name" value="Pribosyltran"/>
    <property type="match status" value="1"/>
</dbReference>
<organism evidence="13 14">
    <name type="scientific">Ileibacterium valens</name>
    <dbReference type="NCBI Taxonomy" id="1862668"/>
    <lineage>
        <taxon>Bacteria</taxon>
        <taxon>Bacillati</taxon>
        <taxon>Bacillota</taxon>
        <taxon>Erysipelotrichia</taxon>
        <taxon>Erysipelotrichales</taxon>
        <taxon>Erysipelotrichaceae</taxon>
        <taxon>Ileibacterium</taxon>
    </lineage>
</organism>
<feature type="binding site" evidence="7 11">
    <location>
        <position position="244"/>
    </location>
    <ligand>
        <name>[4Fe-4S] cluster</name>
        <dbReference type="ChEBI" id="CHEBI:49883"/>
    </ligand>
</feature>
<evidence type="ECO:0000256" key="7">
    <source>
        <dbReference type="HAMAP-Rule" id="MF_01931"/>
    </source>
</evidence>
<dbReference type="GeneID" id="82201764"/>
<evidence type="ECO:0000256" key="1">
    <source>
        <dbReference type="ARBA" id="ARBA00005209"/>
    </source>
</evidence>
<feature type="binding site" evidence="7 10">
    <location>
        <position position="292"/>
    </location>
    <ligand>
        <name>Mg(2+)</name>
        <dbReference type="ChEBI" id="CHEBI:18420"/>
    </ligand>
</feature>
<feature type="binding site" evidence="7 10">
    <location>
        <position position="355"/>
    </location>
    <ligand>
        <name>Mg(2+)</name>
        <dbReference type="ChEBI" id="CHEBI:18420"/>
    </ligand>
</feature>
<dbReference type="Gene3D" id="3.60.20.10">
    <property type="entry name" value="Glutamine Phosphoribosylpyrophosphate, subunit 1, domain 1"/>
    <property type="match status" value="1"/>
</dbReference>
<feature type="binding site" evidence="7 11">
    <location>
        <position position="391"/>
    </location>
    <ligand>
        <name>[4Fe-4S] cluster</name>
        <dbReference type="ChEBI" id="CHEBI:49883"/>
    </ligand>
</feature>
<keyword evidence="7 10" id="KW-0460">Magnesium</keyword>
<keyword evidence="7" id="KW-0004">4Fe-4S</keyword>
<dbReference type="InterPro" id="IPR029057">
    <property type="entry name" value="PRTase-like"/>
</dbReference>
<evidence type="ECO:0000313" key="14">
    <source>
        <dbReference type="Proteomes" id="UP000186341"/>
    </source>
</evidence>
<dbReference type="PANTHER" id="PTHR11907">
    <property type="entry name" value="AMIDOPHOSPHORIBOSYLTRANSFERASE"/>
    <property type="match status" value="1"/>
</dbReference>
<keyword evidence="3 7" id="KW-0328">Glycosyltransferase</keyword>
<dbReference type="Pfam" id="PF13522">
    <property type="entry name" value="GATase_6"/>
    <property type="match status" value="1"/>
</dbReference>
<dbReference type="GO" id="GO:0000287">
    <property type="term" value="F:magnesium ion binding"/>
    <property type="evidence" value="ECO:0007669"/>
    <property type="project" value="UniProtKB-UniRule"/>
</dbReference>
<feature type="active site" description="Nucleophile" evidence="7 9">
    <location>
        <position position="9"/>
    </location>
</feature>
<dbReference type="AlphaFoldDB" id="A0A1U7NJ57"/>
<comment type="pathway">
    <text evidence="1 7 8">Purine metabolism; IMP biosynthesis via de novo pathway; N(1)-(5-phospho-D-ribosyl)glycinamide from 5-phospho-alpha-D-ribose 1-diphosphate: step 1/2.</text>
</comment>
<evidence type="ECO:0000256" key="5">
    <source>
        <dbReference type="ARBA" id="ARBA00022755"/>
    </source>
</evidence>
<keyword evidence="7 11" id="KW-0408">Iron</keyword>
<gene>
    <name evidence="7" type="primary">purF</name>
    <name evidence="13" type="ORF">BO222_00685</name>
</gene>
<dbReference type="InterPro" id="IPR017932">
    <property type="entry name" value="GATase_2_dom"/>
</dbReference>
<keyword evidence="6 7" id="KW-0315">Glutamine amidotransferase</keyword>
<dbReference type="GO" id="GO:0006189">
    <property type="term" value="P:'de novo' IMP biosynthetic process"/>
    <property type="evidence" value="ECO:0007669"/>
    <property type="project" value="UniProtKB-UniRule"/>
</dbReference>
<keyword evidence="7 11" id="KW-0411">Iron-sulfur</keyword>
<feature type="domain" description="Glutamine amidotransferase type-2" evidence="12">
    <location>
        <begin position="9"/>
        <end position="226"/>
    </location>
</feature>
<keyword evidence="5 7" id="KW-0658">Purine biosynthesis</keyword>
<evidence type="ECO:0000256" key="11">
    <source>
        <dbReference type="PIRSR" id="PIRSR000485-3"/>
    </source>
</evidence>
<dbReference type="GO" id="GO:0004044">
    <property type="term" value="F:amidophosphoribosyltransferase activity"/>
    <property type="evidence" value="ECO:0007669"/>
    <property type="project" value="UniProtKB-UniRule"/>
</dbReference>
<dbReference type="InterPro" id="IPR029055">
    <property type="entry name" value="Ntn_hydrolases_N"/>
</dbReference>
<dbReference type="OrthoDB" id="9801213at2"/>
<dbReference type="EMBL" id="MPJW01000025">
    <property type="protein sequence ID" value="OLU43091.1"/>
    <property type="molecule type" value="Genomic_DNA"/>
</dbReference>
<comment type="catalytic activity">
    <reaction evidence="7 8">
        <text>5-phospho-beta-D-ribosylamine + L-glutamate + diphosphate = 5-phospho-alpha-D-ribose 1-diphosphate + L-glutamine + H2O</text>
        <dbReference type="Rhea" id="RHEA:14905"/>
        <dbReference type="ChEBI" id="CHEBI:15377"/>
        <dbReference type="ChEBI" id="CHEBI:29985"/>
        <dbReference type="ChEBI" id="CHEBI:33019"/>
        <dbReference type="ChEBI" id="CHEBI:58017"/>
        <dbReference type="ChEBI" id="CHEBI:58359"/>
        <dbReference type="ChEBI" id="CHEBI:58681"/>
        <dbReference type="EC" id="2.4.2.14"/>
    </reaction>
</comment>
<comment type="cofactor">
    <cofactor evidence="7 10">
        <name>Mg(2+)</name>
        <dbReference type="ChEBI" id="CHEBI:18420"/>
    </cofactor>
    <text evidence="7 10">Binds 1 Mg(2+) ion per subunit.</text>
</comment>
<dbReference type="Proteomes" id="UP000186341">
    <property type="component" value="Unassembled WGS sequence"/>
</dbReference>
<evidence type="ECO:0000256" key="4">
    <source>
        <dbReference type="ARBA" id="ARBA00022679"/>
    </source>
</evidence>
<keyword evidence="14" id="KW-1185">Reference proteome</keyword>
<reference evidence="13 14" key="1">
    <citation type="submission" date="2016-11" db="EMBL/GenBank/DDBJ databases">
        <title>Description of two novel members of the family Erysipelotrichaceae: Ileibacterium lipovorans gen. nov., sp. nov. and Dubosiella newyorkensis, gen. nov., sp. nov.</title>
        <authorList>
            <person name="Cox L.M."/>
            <person name="Sohn J."/>
            <person name="Tyrrell K.L."/>
            <person name="Citron D.M."/>
            <person name="Lawson P.A."/>
            <person name="Patel N.B."/>
            <person name="Iizumi T."/>
            <person name="Perez-Perez G.I."/>
            <person name="Goldstein E.J."/>
            <person name="Blaser M.J."/>
        </authorList>
    </citation>
    <scope>NUCLEOTIDE SEQUENCE [LARGE SCALE GENOMIC DNA]</scope>
    <source>
        <strain evidence="13 14">NYU-BL-A3</strain>
    </source>
</reference>
<proteinExistence type="inferred from homology"/>
<dbReference type="Gene3D" id="3.40.50.2020">
    <property type="match status" value="1"/>
</dbReference>
<comment type="caution">
    <text evidence="13">The sequence shown here is derived from an EMBL/GenBank/DDBJ whole genome shotgun (WGS) entry which is preliminary data.</text>
</comment>
<evidence type="ECO:0000256" key="10">
    <source>
        <dbReference type="PIRSR" id="PIRSR000485-2"/>
    </source>
</evidence>
<comment type="similarity">
    <text evidence="2 7 8">In the C-terminal section; belongs to the purine/pyrimidine phosphoribosyltransferase family.</text>
</comment>
<name>A0A1U7NJ57_9FIRM</name>
<sequence>MFDEIHEECGVFGAYRLKDAAALTYYGLHSLQHRGQEASGIAVCNDHVIEVIKGKGLTIDVFNKQKLELLKGDCAIGHVRYSTAGGQEYQNIQPIAATGPLGEIAVVHNGQIVNDLELRRQLEEEGCIFQGTSDSEIILHLINQESGDLLERAMKTARKLVGAYSILIMQDDHLIAFRDRHGLRPLSYTRDRDGYLISSETCAFEIMGIYDSITIAPGELVEFKKGLAKAYQYIDPKECSSNMCGMEYIYFARPDSVIEGQNVHSVRKETGRQLARKDQDLNADIVIGVPDSSLSAAMGYAEEADIPLETGLVKNRFVTRTFIQPTQSMRDRGVRMKLSPIPSVVKDKSVVMIDDSIVRGTTSRRIVKLIREAGAKEVHVRIASPVIQWPCFYGVDTSTRKELIGANLSVDEICEYIGADSLKFLETDEVRQAACPVGLCMACFDGKYCTSLFSHQKSLDEDLADV</sequence>
<dbReference type="CDD" id="cd06223">
    <property type="entry name" value="PRTases_typeI"/>
    <property type="match status" value="1"/>
</dbReference>
<dbReference type="GO" id="GO:0009113">
    <property type="term" value="P:purine nucleobase biosynthetic process"/>
    <property type="evidence" value="ECO:0007669"/>
    <property type="project" value="UniProtKB-UniRule"/>
</dbReference>
<dbReference type="RefSeq" id="WP_075817481.1">
    <property type="nucleotide sequence ID" value="NZ_CAPNHH010000028.1"/>
</dbReference>
<dbReference type="GO" id="GO:0051539">
    <property type="term" value="F:4 iron, 4 sulfur cluster binding"/>
    <property type="evidence" value="ECO:0007669"/>
    <property type="project" value="UniProtKB-KW"/>
</dbReference>
<evidence type="ECO:0000256" key="6">
    <source>
        <dbReference type="ARBA" id="ARBA00022962"/>
    </source>
</evidence>
<comment type="function">
    <text evidence="7">Catalyzes the formation of phosphoribosylamine from phosphoribosylpyrophosphate (PRPP) and glutamine.</text>
</comment>
<dbReference type="HAMAP" id="MF_01931">
    <property type="entry name" value="PurF"/>
    <property type="match status" value="1"/>
</dbReference>
<evidence type="ECO:0000259" key="12">
    <source>
        <dbReference type="PROSITE" id="PS51278"/>
    </source>
</evidence>
<dbReference type="PIRSF" id="PIRSF000485">
    <property type="entry name" value="Amd_phspho_trans"/>
    <property type="match status" value="1"/>
</dbReference>
<comment type="cofactor">
    <cofactor evidence="7 11">
        <name>[4Fe-4S] cluster</name>
        <dbReference type="ChEBI" id="CHEBI:49883"/>
    </cofactor>
    <text evidence="7 11">Binds 1 [4Fe-4S] cluster per subunit.</text>
</comment>
<dbReference type="SUPFAM" id="SSF53271">
    <property type="entry name" value="PRTase-like"/>
    <property type="match status" value="1"/>
</dbReference>
<dbReference type="CDD" id="cd00715">
    <property type="entry name" value="GPATase_N"/>
    <property type="match status" value="1"/>
</dbReference>
<dbReference type="EC" id="2.4.2.14" evidence="7"/>